<dbReference type="InterPro" id="IPR014001">
    <property type="entry name" value="Helicase_ATP-bd"/>
</dbReference>
<dbReference type="GO" id="GO:0016787">
    <property type="term" value="F:hydrolase activity"/>
    <property type="evidence" value="ECO:0007669"/>
    <property type="project" value="UniProtKB-KW"/>
</dbReference>
<dbReference type="NCBIfam" id="TIGR01970">
    <property type="entry name" value="DEAH_box_HrpB"/>
    <property type="match status" value="1"/>
</dbReference>
<dbReference type="InterPro" id="IPR007502">
    <property type="entry name" value="Helicase-assoc_dom"/>
</dbReference>
<evidence type="ECO:0000259" key="6">
    <source>
        <dbReference type="PROSITE" id="PS51194"/>
    </source>
</evidence>
<dbReference type="PANTHER" id="PTHR43519:SF1">
    <property type="entry name" value="ATP-DEPENDENT RNA HELICASE HRPB"/>
    <property type="match status" value="1"/>
</dbReference>
<dbReference type="InterPro" id="IPR049614">
    <property type="entry name" value="HrpB_DEXH"/>
</dbReference>
<dbReference type="Gene3D" id="3.40.50.300">
    <property type="entry name" value="P-loop containing nucleotide triphosphate hydrolases"/>
    <property type="match status" value="2"/>
</dbReference>
<dbReference type="PROSITE" id="PS51194">
    <property type="entry name" value="HELICASE_CTER"/>
    <property type="match status" value="1"/>
</dbReference>
<dbReference type="PROSITE" id="PS51192">
    <property type="entry name" value="HELICASE_ATP_BIND_1"/>
    <property type="match status" value="1"/>
</dbReference>
<feature type="domain" description="Helicase C-terminal" evidence="6">
    <location>
        <begin position="213"/>
        <end position="390"/>
    </location>
</feature>
<dbReference type="GO" id="GO:0003676">
    <property type="term" value="F:nucleic acid binding"/>
    <property type="evidence" value="ECO:0007669"/>
    <property type="project" value="InterPro"/>
</dbReference>
<evidence type="ECO:0000256" key="2">
    <source>
        <dbReference type="ARBA" id="ARBA00022801"/>
    </source>
</evidence>
<organism evidence="7">
    <name type="scientific">freshwater metagenome</name>
    <dbReference type="NCBI Taxonomy" id="449393"/>
    <lineage>
        <taxon>unclassified sequences</taxon>
        <taxon>metagenomes</taxon>
        <taxon>ecological metagenomes</taxon>
    </lineage>
</organism>
<evidence type="ECO:0000256" key="1">
    <source>
        <dbReference type="ARBA" id="ARBA00022741"/>
    </source>
</evidence>
<sequence length="841" mass="92102">MIREHSAAPLRLSNRLAPTGLPVEEAIAPLRDAFHSHRHAVLVAPPGAGKTTLVPLRLIDEPWIAGRRIIMLEPRRLAARAAAQRMAHMLGEKPGDTIGYQTRDERRIGPDTRIEVLTEGILTRRLQNDPTLDGTALVIFDEVHERNLPTDIGLAFLLDAIKTFESDVRILAMSATAQAELFAGVLADEHGDAPVITSMGRTFPVDVRYVPRQRDDRLENAVAETVLTSLRDDEGDMLVFLPGIGEINRAQTVLRERVPAHVDVLRLAGALPFAEQDAALNGSADGRRRVVLSTDIAETSLTVEGVHIVVDAGLARTPRLDARTGLTELVTVTSSRASAEQRSGRAGRVKEGVAYRLWSRIEDSTRLAHLPAEITQADLCGSALEIAAWGTPLSELTFLDTPPERNMKLATDTLTMLHLLDEKGAITALGRQVLGLPLHPRLGTMVARNRDFAPQGWVACVVAALIEERDIMRGRPDSLPTDLAVRVKAVMDIERHDLVDRGALHRVRDAARDIARRSSIDTNVHCSADMVDTLCGAVLLSAYPDRFAMRRSSPGQFVMRGGGGVNMDAKDSIAREQFIVAADIDAQRNVSRVRRAAAVDLELIAPVLGDDVEVESYLMWDKGRDDLVQRVVRKVGSIRIDERDLTPVAGDETTEALLERVKATSMAVLGGGAATQFRQRISFLRHHIGEEWPDTSNARLMATMNEWLLPYLAGATGKADLAGVDLTMVLQSNLGWDKSSTMESLAPAKYEPPRGRPVDINYADPASPTIAIRVQHLFGVTTHPSVLNGAVPLRIQLLSPADRPIQITADLPNFWTGSWTDVRKDMAGRYPKHDWPIDPSA</sequence>
<evidence type="ECO:0000313" key="7">
    <source>
        <dbReference type="EMBL" id="CAB4674771.1"/>
    </source>
</evidence>
<proteinExistence type="predicted"/>
<dbReference type="InterPro" id="IPR001650">
    <property type="entry name" value="Helicase_C-like"/>
</dbReference>
<dbReference type="AlphaFoldDB" id="A0A6J6MKP0"/>
<dbReference type="EMBL" id="CAEZWV010000020">
    <property type="protein sequence ID" value="CAB4674771.1"/>
    <property type="molecule type" value="Genomic_DNA"/>
</dbReference>
<dbReference type="InterPro" id="IPR002464">
    <property type="entry name" value="DNA/RNA_helicase_DEAH_CS"/>
</dbReference>
<dbReference type="CDD" id="cd18791">
    <property type="entry name" value="SF2_C_RHA"/>
    <property type="match status" value="1"/>
</dbReference>
<dbReference type="Pfam" id="PF08482">
    <property type="entry name" value="HrpB_C"/>
    <property type="match status" value="1"/>
</dbReference>
<dbReference type="Gene3D" id="1.20.120.1080">
    <property type="match status" value="1"/>
</dbReference>
<dbReference type="GO" id="GO:0005524">
    <property type="term" value="F:ATP binding"/>
    <property type="evidence" value="ECO:0007669"/>
    <property type="project" value="UniProtKB-KW"/>
</dbReference>
<evidence type="ECO:0000259" key="5">
    <source>
        <dbReference type="PROSITE" id="PS51192"/>
    </source>
</evidence>
<keyword evidence="4" id="KW-0067">ATP-binding</keyword>
<dbReference type="InterPro" id="IPR010225">
    <property type="entry name" value="HrpB"/>
</dbReference>
<dbReference type="CDD" id="cd17990">
    <property type="entry name" value="DEXHc_HrpB"/>
    <property type="match status" value="1"/>
</dbReference>
<name>A0A6J6MKP0_9ZZZZ</name>
<dbReference type="SMART" id="SM00847">
    <property type="entry name" value="HA2"/>
    <property type="match status" value="1"/>
</dbReference>
<reference evidence="7" key="1">
    <citation type="submission" date="2020-05" db="EMBL/GenBank/DDBJ databases">
        <authorList>
            <person name="Chiriac C."/>
            <person name="Salcher M."/>
            <person name="Ghai R."/>
            <person name="Kavagutti S V."/>
        </authorList>
    </citation>
    <scope>NUCLEOTIDE SEQUENCE</scope>
</reference>
<dbReference type="SMART" id="SM00490">
    <property type="entry name" value="HELICc"/>
    <property type="match status" value="1"/>
</dbReference>
<dbReference type="Pfam" id="PF00270">
    <property type="entry name" value="DEAD"/>
    <property type="match status" value="1"/>
</dbReference>
<dbReference type="InterPro" id="IPR013689">
    <property type="entry name" value="RNA_helicase_ATP-dep_HrpB_C"/>
</dbReference>
<evidence type="ECO:0000256" key="3">
    <source>
        <dbReference type="ARBA" id="ARBA00022806"/>
    </source>
</evidence>
<dbReference type="PIRSF" id="PIRSF005496">
    <property type="entry name" value="ATP_hel_hrpB"/>
    <property type="match status" value="1"/>
</dbReference>
<keyword evidence="3" id="KW-0347">Helicase</keyword>
<evidence type="ECO:0000256" key="4">
    <source>
        <dbReference type="ARBA" id="ARBA00022840"/>
    </source>
</evidence>
<dbReference type="PROSITE" id="PS00690">
    <property type="entry name" value="DEAH_ATP_HELICASE"/>
    <property type="match status" value="1"/>
</dbReference>
<gene>
    <name evidence="7" type="ORF">UFOPK2295_01032</name>
</gene>
<dbReference type="Pfam" id="PF00271">
    <property type="entry name" value="Helicase_C"/>
    <property type="match status" value="1"/>
</dbReference>
<protein>
    <submittedName>
        <fullName evidence="7">Unannotated protein</fullName>
    </submittedName>
</protein>
<dbReference type="InterPro" id="IPR027417">
    <property type="entry name" value="P-loop_NTPase"/>
</dbReference>
<feature type="domain" description="Helicase ATP-binding" evidence="5">
    <location>
        <begin position="31"/>
        <end position="195"/>
    </location>
</feature>
<keyword evidence="1" id="KW-0547">Nucleotide-binding</keyword>
<dbReference type="SMART" id="SM00487">
    <property type="entry name" value="DEXDc"/>
    <property type="match status" value="1"/>
</dbReference>
<keyword evidence="2" id="KW-0378">Hydrolase</keyword>
<dbReference type="InterPro" id="IPR011545">
    <property type="entry name" value="DEAD/DEAH_box_helicase_dom"/>
</dbReference>
<accession>A0A6J6MKP0</accession>
<dbReference type="PANTHER" id="PTHR43519">
    <property type="entry name" value="ATP-DEPENDENT RNA HELICASE HRPB"/>
    <property type="match status" value="1"/>
</dbReference>
<dbReference type="GO" id="GO:0004386">
    <property type="term" value="F:helicase activity"/>
    <property type="evidence" value="ECO:0007669"/>
    <property type="project" value="UniProtKB-KW"/>
</dbReference>
<dbReference type="SUPFAM" id="SSF52540">
    <property type="entry name" value="P-loop containing nucleoside triphosphate hydrolases"/>
    <property type="match status" value="1"/>
</dbReference>